<evidence type="ECO:0000313" key="3">
    <source>
        <dbReference type="EMBL" id="CAK9008719.1"/>
    </source>
</evidence>
<gene>
    <name evidence="2" type="ORF">CCMP2556_LOCUS9203</name>
    <name evidence="3" type="ORF">CCMP2556_LOCUS9363</name>
</gene>
<feature type="transmembrane region" description="Helical" evidence="1">
    <location>
        <begin position="540"/>
        <end position="563"/>
    </location>
</feature>
<feature type="transmembrane region" description="Helical" evidence="1">
    <location>
        <begin position="196"/>
        <end position="222"/>
    </location>
</feature>
<keyword evidence="1" id="KW-0812">Transmembrane</keyword>
<feature type="transmembrane region" description="Helical" evidence="1">
    <location>
        <begin position="344"/>
        <end position="363"/>
    </location>
</feature>
<comment type="caution">
    <text evidence="2">The sequence shown here is derived from an EMBL/GenBank/DDBJ whole genome shotgun (WGS) entry which is preliminary data.</text>
</comment>
<dbReference type="EMBL" id="CAXAMN010004335">
    <property type="protein sequence ID" value="CAK9008719.1"/>
    <property type="molecule type" value="Genomic_DNA"/>
</dbReference>
<feature type="transmembrane region" description="Helical" evidence="1">
    <location>
        <begin position="503"/>
        <end position="528"/>
    </location>
</feature>
<feature type="transmembrane region" description="Helical" evidence="1">
    <location>
        <begin position="471"/>
        <end position="488"/>
    </location>
</feature>
<organism evidence="2 4">
    <name type="scientific">Durusdinium trenchii</name>
    <dbReference type="NCBI Taxonomy" id="1381693"/>
    <lineage>
        <taxon>Eukaryota</taxon>
        <taxon>Sar</taxon>
        <taxon>Alveolata</taxon>
        <taxon>Dinophyceae</taxon>
        <taxon>Suessiales</taxon>
        <taxon>Symbiodiniaceae</taxon>
        <taxon>Durusdinium</taxon>
    </lineage>
</organism>
<evidence type="ECO:0000313" key="2">
    <source>
        <dbReference type="EMBL" id="CAK9008324.1"/>
    </source>
</evidence>
<keyword evidence="4" id="KW-1185">Reference proteome</keyword>
<proteinExistence type="predicted"/>
<reference evidence="2 4" key="1">
    <citation type="submission" date="2024-02" db="EMBL/GenBank/DDBJ databases">
        <authorList>
            <person name="Chen Y."/>
            <person name="Shah S."/>
            <person name="Dougan E. K."/>
            <person name="Thang M."/>
            <person name="Chan C."/>
        </authorList>
    </citation>
    <scope>NUCLEOTIDE SEQUENCE [LARGE SCALE GENOMIC DNA]</scope>
</reference>
<dbReference type="Proteomes" id="UP001642484">
    <property type="component" value="Unassembled WGS sequence"/>
</dbReference>
<accession>A0ABP0J1T7</accession>
<feature type="transmembrane region" description="Helical" evidence="1">
    <location>
        <begin position="242"/>
        <end position="267"/>
    </location>
</feature>
<evidence type="ECO:0000256" key="1">
    <source>
        <dbReference type="SAM" id="Phobius"/>
    </source>
</evidence>
<feature type="transmembrane region" description="Helical" evidence="1">
    <location>
        <begin position="369"/>
        <end position="389"/>
    </location>
</feature>
<keyword evidence="1" id="KW-1133">Transmembrane helix</keyword>
<name>A0ABP0J1T7_9DINO</name>
<dbReference type="EMBL" id="CAXAMN010004224">
    <property type="protein sequence ID" value="CAK9008324.1"/>
    <property type="molecule type" value="Genomic_DNA"/>
</dbReference>
<protein>
    <submittedName>
        <fullName evidence="2">Uncharacterized protein</fullName>
    </submittedName>
</protein>
<evidence type="ECO:0000313" key="4">
    <source>
        <dbReference type="Proteomes" id="UP001642484"/>
    </source>
</evidence>
<keyword evidence="1" id="KW-0472">Membrane</keyword>
<sequence length="612" mass="69063">MFDGACRCSCERATLGCLDGWMRLTNWELQFRQHSIYFGTSGVHSQAWRPGTPPRSVASPMEHLEPVLQERPIEGSPIGYVETTTDLEACMGCPEGFQEIERLDALQQLEDSLEEEKDGVERARELADRMSSMEPLYPEILRASTAARALRFGAWPLRRPPQLTPREATKLYGQSSLATSKDFWSHSWHGHVRWKVALLLMLYNGPAATVLGAGGALVMFVLHSWALLPGWEQAPKRVGMDVQVTLVFAPWSLLVGFIVFILVLFMWQSQRTIFLDRMCIHQTEAKTKAAGLVSMGAFLKNSEKFLLLWDDTYVSRLWCMLEFAAFLKSHGPAAEESIVIRPMITAPCMLGFVLGTVLTLAIWVSVPRLTIPILLLIFATRLVGFYLAAGALREHYRNAEILLDQLSSFSIQGTSCHCCSTGHCAESKQRCDRVIISKCIESWFGSVKDFEDIVKSSIRSMLYRQLGGKLFPYRWILASSSPILWGFMDMSSPRLRAKEWLEFWHIVILGFGWWLCFFPAVVFSTLWLARFMRARASRAWVDHLATLMVSFCITSATLLGNYYHMGLRQWLPLPLGALVFSSTEPGKQPAEGMPWAVGGVVTSEVIDFFNWG</sequence>